<protein>
    <submittedName>
        <fullName evidence="3">Uncharacterized protein</fullName>
    </submittedName>
</protein>
<keyword evidence="2" id="KW-0472">Membrane</keyword>
<dbReference type="RefSeq" id="WP_344665848.1">
    <property type="nucleotide sequence ID" value="NZ_BAAAQN010000012.1"/>
</dbReference>
<gene>
    <name evidence="3" type="ORF">GCM10009839_26460</name>
</gene>
<sequence length="316" mass="32505">MQEEDFRARLDAELDAELGPPIGTLVAAATAAGERRRRRRTIVQLTAGTAGVAAVAVGAVFAAGHVGSGPGAPAAVGPGVGAVAAPRTTAPPTPAVTPTTPTTSPATPATETSTPLPGTSTSGQLPTEYESSEIGDLPPVPSGQARTTAQSMLLLLEQNVTRVGGPGDFSHTFGYAPTGNPGEAQKTMFLGDLYWNHTTISVSYTLPPKKQADPKKKVPPGGDVFRWDTPGVTGTSEVKLAKSARGVELTRTDGSRVMVLETNGPGNGLAGPDRADLPLTSDQLLSIARDSRWEASMGADFVAQAQTAIELESTPY</sequence>
<keyword evidence="2" id="KW-0812">Transmembrane</keyword>
<evidence type="ECO:0000256" key="1">
    <source>
        <dbReference type="SAM" id="MobiDB-lite"/>
    </source>
</evidence>
<organism evidence="3 4">
    <name type="scientific">Catenulispora yoronensis</name>
    <dbReference type="NCBI Taxonomy" id="450799"/>
    <lineage>
        <taxon>Bacteria</taxon>
        <taxon>Bacillati</taxon>
        <taxon>Actinomycetota</taxon>
        <taxon>Actinomycetes</taxon>
        <taxon>Catenulisporales</taxon>
        <taxon>Catenulisporaceae</taxon>
        <taxon>Catenulispora</taxon>
    </lineage>
</organism>
<reference evidence="3 4" key="1">
    <citation type="journal article" date="2019" name="Int. J. Syst. Evol. Microbiol.">
        <title>The Global Catalogue of Microorganisms (GCM) 10K type strain sequencing project: providing services to taxonomists for standard genome sequencing and annotation.</title>
        <authorList>
            <consortium name="The Broad Institute Genomics Platform"/>
            <consortium name="The Broad Institute Genome Sequencing Center for Infectious Disease"/>
            <person name="Wu L."/>
            <person name="Ma J."/>
        </authorList>
    </citation>
    <scope>NUCLEOTIDE SEQUENCE [LARGE SCALE GENOMIC DNA]</scope>
    <source>
        <strain evidence="3 4">JCM 16014</strain>
    </source>
</reference>
<keyword evidence="2" id="KW-1133">Transmembrane helix</keyword>
<feature type="transmembrane region" description="Helical" evidence="2">
    <location>
        <begin position="42"/>
        <end position="63"/>
    </location>
</feature>
<evidence type="ECO:0000256" key="2">
    <source>
        <dbReference type="SAM" id="Phobius"/>
    </source>
</evidence>
<dbReference type="EMBL" id="BAAAQN010000012">
    <property type="protein sequence ID" value="GAA2026655.1"/>
    <property type="molecule type" value="Genomic_DNA"/>
</dbReference>
<dbReference type="Proteomes" id="UP001500751">
    <property type="component" value="Unassembled WGS sequence"/>
</dbReference>
<evidence type="ECO:0000313" key="4">
    <source>
        <dbReference type="Proteomes" id="UP001500751"/>
    </source>
</evidence>
<proteinExistence type="predicted"/>
<name>A0ABN2U2X2_9ACTN</name>
<feature type="region of interest" description="Disordered" evidence="1">
    <location>
        <begin position="87"/>
        <end position="144"/>
    </location>
</feature>
<accession>A0ABN2U2X2</accession>
<feature type="compositionally biased region" description="Low complexity" evidence="1">
    <location>
        <begin position="96"/>
        <end position="123"/>
    </location>
</feature>
<comment type="caution">
    <text evidence="3">The sequence shown here is derived from an EMBL/GenBank/DDBJ whole genome shotgun (WGS) entry which is preliminary data.</text>
</comment>
<keyword evidence="4" id="KW-1185">Reference proteome</keyword>
<evidence type="ECO:0000313" key="3">
    <source>
        <dbReference type="EMBL" id="GAA2026655.1"/>
    </source>
</evidence>